<organism evidence="10 11">
    <name type="scientific">Devosia oryziradicis</name>
    <dbReference type="NCBI Taxonomy" id="2801335"/>
    <lineage>
        <taxon>Bacteria</taxon>
        <taxon>Pseudomonadati</taxon>
        <taxon>Pseudomonadota</taxon>
        <taxon>Alphaproteobacteria</taxon>
        <taxon>Hyphomicrobiales</taxon>
        <taxon>Devosiaceae</taxon>
        <taxon>Devosia</taxon>
    </lineage>
</organism>
<feature type="coiled-coil region" evidence="6">
    <location>
        <begin position="368"/>
        <end position="402"/>
    </location>
</feature>
<feature type="transmembrane region" description="Helical" evidence="7">
    <location>
        <begin position="467"/>
        <end position="491"/>
    </location>
</feature>
<dbReference type="PANTHER" id="PTHR32309:SF13">
    <property type="entry name" value="FERRIC ENTEROBACTIN TRANSPORT PROTEIN FEPE"/>
    <property type="match status" value="1"/>
</dbReference>
<keyword evidence="3 7" id="KW-0812">Transmembrane</keyword>
<evidence type="ECO:0000259" key="8">
    <source>
        <dbReference type="Pfam" id="PF02706"/>
    </source>
</evidence>
<dbReference type="PANTHER" id="PTHR32309">
    <property type="entry name" value="TYROSINE-PROTEIN KINASE"/>
    <property type="match status" value="1"/>
</dbReference>
<gene>
    <name evidence="10" type="ORF">JI749_05765</name>
</gene>
<evidence type="ECO:0000259" key="9">
    <source>
        <dbReference type="Pfam" id="PF13807"/>
    </source>
</evidence>
<dbReference type="Pfam" id="PF13807">
    <property type="entry name" value="GNVR"/>
    <property type="match status" value="1"/>
</dbReference>
<accession>A0ABX7C525</accession>
<evidence type="ECO:0000256" key="6">
    <source>
        <dbReference type="SAM" id="Coils"/>
    </source>
</evidence>
<sequence>MVDIASPNPHRSGSRAYARLGSEPAWTPSAPANSGQAAAGPTTVTLDKIGDFLELDFGRLFVWLRNGLLLSTVLAGTGAVAGGAYAVLSKPRYTVTTDIMIDPSNLQVVEGDLFSQPGQVDSQLLIAGSKLRVLTSRNVLARVVQDLNLVDDPEFVDRSAPLFALPFGGAASESEDDPEVTALRALSERVSTKADEKSFVASLQVSAEDTGKAIAISDGIVEAFRGELAEAEADGASRAAASLDSRLDELKADVQAAEERVEQFRRENNLAASSDGQLVSTQTMSALNTQVVDAQAKLIAAQTNYDSLVAAGSDANPSVGNTTSLQALRDRAGALQQQLLAQSMTLGPRHPTIVGLNAELGAVQTQIASEVDRAVAAAKTALDEAQANLAALTAQTANLTSAVFTDNDLQVQLRELERDAASKTAIYESFLSRARQITEREQIDTTNVRVISTAVPPAGRSWPPRTVLVIGMGAFAGLALGMMVAVAVGIWRDMRRPPVPRDAR</sequence>
<reference evidence="10 11" key="1">
    <citation type="submission" date="2021-01" db="EMBL/GenBank/DDBJ databases">
        <title>Genome seq and assembly of Devosia sp. G19.</title>
        <authorList>
            <person name="Chhetri G."/>
        </authorList>
    </citation>
    <scope>NUCLEOTIDE SEQUENCE [LARGE SCALE GENOMIC DNA]</scope>
    <source>
        <strain evidence="10 11">G19</strain>
    </source>
</reference>
<dbReference type="Proteomes" id="UP000595460">
    <property type="component" value="Chromosome"/>
</dbReference>
<dbReference type="InterPro" id="IPR003856">
    <property type="entry name" value="LPS_length_determ_N"/>
</dbReference>
<dbReference type="EMBL" id="CP068047">
    <property type="protein sequence ID" value="QQR37121.1"/>
    <property type="molecule type" value="Genomic_DNA"/>
</dbReference>
<evidence type="ECO:0000256" key="4">
    <source>
        <dbReference type="ARBA" id="ARBA00022989"/>
    </source>
</evidence>
<protein>
    <submittedName>
        <fullName evidence="10">GumC family protein</fullName>
    </submittedName>
</protein>
<evidence type="ECO:0000256" key="1">
    <source>
        <dbReference type="ARBA" id="ARBA00004651"/>
    </source>
</evidence>
<evidence type="ECO:0000256" key="3">
    <source>
        <dbReference type="ARBA" id="ARBA00022692"/>
    </source>
</evidence>
<comment type="subcellular location">
    <subcellularLocation>
        <location evidence="1">Cell membrane</location>
        <topology evidence="1">Multi-pass membrane protein</topology>
    </subcellularLocation>
</comment>
<keyword evidence="2" id="KW-1003">Cell membrane</keyword>
<keyword evidence="11" id="KW-1185">Reference proteome</keyword>
<dbReference type="InterPro" id="IPR032807">
    <property type="entry name" value="GNVR"/>
</dbReference>
<feature type="coiled-coil region" evidence="6">
    <location>
        <begin position="233"/>
        <end position="274"/>
    </location>
</feature>
<evidence type="ECO:0000256" key="2">
    <source>
        <dbReference type="ARBA" id="ARBA00022475"/>
    </source>
</evidence>
<evidence type="ECO:0000256" key="7">
    <source>
        <dbReference type="SAM" id="Phobius"/>
    </source>
</evidence>
<evidence type="ECO:0000313" key="11">
    <source>
        <dbReference type="Proteomes" id="UP000595460"/>
    </source>
</evidence>
<feature type="domain" description="Tyrosine-protein kinase G-rich" evidence="9">
    <location>
        <begin position="412"/>
        <end position="486"/>
    </location>
</feature>
<feature type="domain" description="Polysaccharide chain length determinant N-terminal" evidence="8">
    <location>
        <begin position="54"/>
        <end position="147"/>
    </location>
</feature>
<dbReference type="RefSeq" id="WP_201660586.1">
    <property type="nucleotide sequence ID" value="NZ_CP068047.1"/>
</dbReference>
<dbReference type="InterPro" id="IPR050445">
    <property type="entry name" value="Bact_polysacc_biosynth/exp"/>
</dbReference>
<proteinExistence type="predicted"/>
<evidence type="ECO:0000313" key="10">
    <source>
        <dbReference type="EMBL" id="QQR37121.1"/>
    </source>
</evidence>
<dbReference type="Pfam" id="PF02706">
    <property type="entry name" value="Wzz"/>
    <property type="match status" value="1"/>
</dbReference>
<keyword evidence="4 7" id="KW-1133">Transmembrane helix</keyword>
<evidence type="ECO:0000256" key="5">
    <source>
        <dbReference type="ARBA" id="ARBA00023136"/>
    </source>
</evidence>
<name>A0ABX7C525_9HYPH</name>
<keyword evidence="6" id="KW-0175">Coiled coil</keyword>
<keyword evidence="5 7" id="KW-0472">Membrane</keyword>